<dbReference type="FunCoup" id="A0A200PTL1">
    <property type="interactions" value="2758"/>
</dbReference>
<evidence type="ECO:0000313" key="2">
    <source>
        <dbReference type="EMBL" id="OVA01544.1"/>
    </source>
</evidence>
<dbReference type="PANTHER" id="PTHR34112">
    <property type="entry name" value="C-JUN-AMINO-TERMINAL KINASE-INTERACTING PROTEIN"/>
    <property type="match status" value="1"/>
</dbReference>
<protein>
    <submittedName>
        <fullName evidence="2">Uncharacterized protein</fullName>
    </submittedName>
</protein>
<comment type="caution">
    <text evidence="2">The sequence shown here is derived from an EMBL/GenBank/DDBJ whole genome shotgun (WGS) entry which is preliminary data.</text>
</comment>
<feature type="region of interest" description="Disordered" evidence="1">
    <location>
        <begin position="322"/>
        <end position="378"/>
    </location>
</feature>
<organism evidence="2 3">
    <name type="scientific">Macleaya cordata</name>
    <name type="common">Five-seeded plume-poppy</name>
    <name type="synonym">Bocconia cordata</name>
    <dbReference type="NCBI Taxonomy" id="56857"/>
    <lineage>
        <taxon>Eukaryota</taxon>
        <taxon>Viridiplantae</taxon>
        <taxon>Streptophyta</taxon>
        <taxon>Embryophyta</taxon>
        <taxon>Tracheophyta</taxon>
        <taxon>Spermatophyta</taxon>
        <taxon>Magnoliopsida</taxon>
        <taxon>Ranunculales</taxon>
        <taxon>Papaveraceae</taxon>
        <taxon>Papaveroideae</taxon>
        <taxon>Macleaya</taxon>
    </lineage>
</organism>
<proteinExistence type="predicted"/>
<feature type="region of interest" description="Disordered" evidence="1">
    <location>
        <begin position="531"/>
        <end position="555"/>
    </location>
</feature>
<feature type="compositionally biased region" description="Polar residues" evidence="1">
    <location>
        <begin position="425"/>
        <end position="434"/>
    </location>
</feature>
<dbReference type="OMA" id="EINPPWE"/>
<dbReference type="PANTHER" id="PTHR34112:SF13">
    <property type="entry name" value="OS04G0448200 PROTEIN"/>
    <property type="match status" value="1"/>
</dbReference>
<feature type="region of interest" description="Disordered" evidence="1">
    <location>
        <begin position="1"/>
        <end position="108"/>
    </location>
</feature>
<feature type="compositionally biased region" description="Polar residues" evidence="1">
    <location>
        <begin position="344"/>
        <end position="364"/>
    </location>
</feature>
<reference evidence="2 3" key="1">
    <citation type="journal article" date="2017" name="Mol. Plant">
        <title>The Genome of Medicinal Plant Macleaya cordata Provides New Insights into Benzylisoquinoline Alkaloids Metabolism.</title>
        <authorList>
            <person name="Liu X."/>
            <person name="Liu Y."/>
            <person name="Huang P."/>
            <person name="Ma Y."/>
            <person name="Qing Z."/>
            <person name="Tang Q."/>
            <person name="Cao H."/>
            <person name="Cheng P."/>
            <person name="Zheng Y."/>
            <person name="Yuan Z."/>
            <person name="Zhou Y."/>
            <person name="Liu J."/>
            <person name="Tang Z."/>
            <person name="Zhuo Y."/>
            <person name="Zhang Y."/>
            <person name="Yu L."/>
            <person name="Huang J."/>
            <person name="Yang P."/>
            <person name="Peng Q."/>
            <person name="Zhang J."/>
            <person name="Jiang W."/>
            <person name="Zhang Z."/>
            <person name="Lin K."/>
            <person name="Ro D.K."/>
            <person name="Chen X."/>
            <person name="Xiong X."/>
            <person name="Shang Y."/>
            <person name="Huang S."/>
            <person name="Zeng J."/>
        </authorList>
    </citation>
    <scope>NUCLEOTIDE SEQUENCE [LARGE SCALE GENOMIC DNA]</scope>
    <source>
        <strain evidence="3">cv. BLH2017</strain>
        <tissue evidence="2">Root</tissue>
    </source>
</reference>
<dbReference type="OrthoDB" id="1917528at2759"/>
<keyword evidence="3" id="KW-1185">Reference proteome</keyword>
<dbReference type="InParanoid" id="A0A200PTL1"/>
<dbReference type="EMBL" id="MVGT01004063">
    <property type="protein sequence ID" value="OVA01544.1"/>
    <property type="molecule type" value="Genomic_DNA"/>
</dbReference>
<accession>A0A200PTL1</accession>
<dbReference type="AlphaFoldDB" id="A0A200PTL1"/>
<evidence type="ECO:0000256" key="1">
    <source>
        <dbReference type="SAM" id="MobiDB-lite"/>
    </source>
</evidence>
<evidence type="ECO:0000313" key="3">
    <source>
        <dbReference type="Proteomes" id="UP000195402"/>
    </source>
</evidence>
<feature type="compositionally biased region" description="Polar residues" evidence="1">
    <location>
        <begin position="402"/>
        <end position="418"/>
    </location>
</feature>
<dbReference type="STRING" id="56857.A0A200PTL1"/>
<name>A0A200PTL1_MACCD</name>
<feature type="compositionally biased region" description="Low complexity" evidence="1">
    <location>
        <begin position="59"/>
        <end position="80"/>
    </location>
</feature>
<sequence length="636" mass="68613">MERSEPALVPQWLKSNGSIGGGGNRINHTSSSTLQPDHHVAALPTRSRLSPKVGDNDSSRSSPFSERTSSYRRNSNSNGSLIHEKDSSAHLRPYSSFSRSNRDRDREKNLRDFREKSIGNHRDHDYHDPLGTSSDFLMNRFEKDTLRRSKSMISGKRGEVGPKRVAADLSNNNNNSHQNFLGVGGSIVGSIHKVAFERDFPSLGTEEKQGAPDTERVSPGLSTAVQILPISTSAVIGGNGWTSALAEVPALNGNSKMGLSSVQQTVPASSANVAPSMASGLNMAETLAQAPSRTRTTPQVSVETQRLEELAIKQSRQLIPMTPSMPKTSVLNAEKSKPKAANRSEMSVATKISHQQLTSSNLVNHSPRGGPAKSDVAKTNHVGKLLVLKAVREKNGISSAANENLIPTNSSRPVNNPPSLAIPATSATLGSPNNRKVAPAERKASLPLTHSSSMEKRPATSQAQSRNDFFDLMRKKTSTNPSAGADPIPIASESSGELIAVEVVTATVRPQGRDSPSSDPSFLVCSTENGVKAASDGDDSGDSQRFPDNEDYSTPIDEEEVAFLRSLGWEENAGEEVAITEEEIDAFNKRYMEFRPSLKLRRGMQHQKLGMLFKSRVDIADDAFSILSSSGSESEK</sequence>
<dbReference type="Proteomes" id="UP000195402">
    <property type="component" value="Unassembled WGS sequence"/>
</dbReference>
<gene>
    <name evidence="2" type="ORF">BVC80_1519g40</name>
</gene>
<feature type="region of interest" description="Disordered" evidence="1">
    <location>
        <begin position="402"/>
        <end position="466"/>
    </location>
</feature>